<keyword evidence="8" id="KW-0676">Redox-active center</keyword>
<dbReference type="SUPFAM" id="SSF52833">
    <property type="entry name" value="Thioredoxin-like"/>
    <property type="match status" value="3"/>
</dbReference>
<evidence type="ECO:0000256" key="5">
    <source>
        <dbReference type="ARBA" id="ARBA00012723"/>
    </source>
</evidence>
<dbReference type="Pfam" id="PF13848">
    <property type="entry name" value="Thioredoxin_6"/>
    <property type="match status" value="1"/>
</dbReference>
<comment type="similarity">
    <text evidence="4">Belongs to the protein disulfide isomerase family.</text>
</comment>
<dbReference type="GO" id="GO:0006457">
    <property type="term" value="P:protein folding"/>
    <property type="evidence" value="ECO:0007669"/>
    <property type="project" value="TreeGrafter"/>
</dbReference>
<dbReference type="Gene3D" id="3.40.30.10">
    <property type="entry name" value="Glutaredoxin"/>
    <property type="match status" value="3"/>
</dbReference>
<comment type="catalytic activity">
    <reaction evidence="1">
        <text>Catalyzes the rearrangement of -S-S- bonds in proteins.</text>
        <dbReference type="EC" id="5.3.4.1"/>
    </reaction>
</comment>
<dbReference type="AlphaFoldDB" id="A0A9W8YK89"/>
<proteinExistence type="inferred from homology"/>
<evidence type="ECO:0000256" key="4">
    <source>
        <dbReference type="ARBA" id="ARBA00006347"/>
    </source>
</evidence>
<protein>
    <recommendedName>
        <fullName evidence="9">Protein disulfide-isomerase</fullName>
        <ecNumber evidence="5">5.3.4.1</ecNumber>
    </recommendedName>
</protein>
<dbReference type="EMBL" id="JAPEVB010000006">
    <property type="protein sequence ID" value="KAJ4386406.1"/>
    <property type="molecule type" value="Genomic_DNA"/>
</dbReference>
<keyword evidence="13" id="KW-1185">Reference proteome</keyword>
<dbReference type="InterPro" id="IPR036249">
    <property type="entry name" value="Thioredoxin-like_sf"/>
</dbReference>
<evidence type="ECO:0000256" key="2">
    <source>
        <dbReference type="ARBA" id="ARBA00002692"/>
    </source>
</evidence>
<name>A0A9W8YK89_9PEZI</name>
<comment type="function">
    <text evidence="2">Participates in the folding of proteins containing disulfide bonds, may be involved in glycosylation, prolyl hydroxylation and triglyceride transfer.</text>
</comment>
<dbReference type="GO" id="GO:0005788">
    <property type="term" value="C:endoplasmic reticulum lumen"/>
    <property type="evidence" value="ECO:0007669"/>
    <property type="project" value="UniProtKB-SubCell"/>
</dbReference>
<evidence type="ECO:0000256" key="1">
    <source>
        <dbReference type="ARBA" id="ARBA00001182"/>
    </source>
</evidence>
<evidence type="ECO:0000313" key="12">
    <source>
        <dbReference type="EMBL" id="KAJ4386406.1"/>
    </source>
</evidence>
<evidence type="ECO:0000256" key="10">
    <source>
        <dbReference type="SAM" id="SignalP"/>
    </source>
</evidence>
<feature type="domain" description="Thioredoxin" evidence="11">
    <location>
        <begin position="33"/>
        <end position="82"/>
    </location>
</feature>
<organism evidence="12 13">
    <name type="scientific">Gnomoniopsis smithogilvyi</name>
    <dbReference type="NCBI Taxonomy" id="1191159"/>
    <lineage>
        <taxon>Eukaryota</taxon>
        <taxon>Fungi</taxon>
        <taxon>Dikarya</taxon>
        <taxon>Ascomycota</taxon>
        <taxon>Pezizomycotina</taxon>
        <taxon>Sordariomycetes</taxon>
        <taxon>Sordariomycetidae</taxon>
        <taxon>Diaporthales</taxon>
        <taxon>Gnomoniaceae</taxon>
        <taxon>Gnomoniopsis</taxon>
    </lineage>
</organism>
<comment type="caution">
    <text evidence="12">The sequence shown here is derived from an EMBL/GenBank/DDBJ whole genome shotgun (WGS) entry which is preliminary data.</text>
</comment>
<evidence type="ECO:0000256" key="3">
    <source>
        <dbReference type="ARBA" id="ARBA00004319"/>
    </source>
</evidence>
<feature type="signal peptide" evidence="10">
    <location>
        <begin position="1"/>
        <end position="19"/>
    </location>
</feature>
<keyword evidence="6" id="KW-0256">Endoplasmic reticulum</keyword>
<dbReference type="CDD" id="cd02981">
    <property type="entry name" value="PDI_b_family"/>
    <property type="match status" value="1"/>
</dbReference>
<dbReference type="InterPro" id="IPR013766">
    <property type="entry name" value="Thioredoxin_domain"/>
</dbReference>
<evidence type="ECO:0000256" key="6">
    <source>
        <dbReference type="ARBA" id="ARBA00022824"/>
    </source>
</evidence>
<keyword evidence="7" id="KW-0413">Isomerase</keyword>
<keyword evidence="10" id="KW-0732">Signal</keyword>
<dbReference type="OrthoDB" id="427280at2759"/>
<reference evidence="12" key="1">
    <citation type="submission" date="2022-10" db="EMBL/GenBank/DDBJ databases">
        <title>Tapping the CABI collections for fungal endophytes: first genome assemblies for Collariella, Neodidymelliopsis, Ascochyta clinopodiicola, Didymella pomorum, Didymosphaeria variabile, Neocosmospora piperis and Neocucurbitaria cava.</title>
        <authorList>
            <person name="Hill R."/>
        </authorList>
    </citation>
    <scope>NUCLEOTIDE SEQUENCE</scope>
    <source>
        <strain evidence="12">IMI 355082</strain>
    </source>
</reference>
<evidence type="ECO:0000313" key="13">
    <source>
        <dbReference type="Proteomes" id="UP001140453"/>
    </source>
</evidence>
<gene>
    <name evidence="12" type="ORF">N0V93_009301</name>
</gene>
<comment type="subcellular location">
    <subcellularLocation>
        <location evidence="3">Endoplasmic reticulum lumen</location>
    </subcellularLocation>
</comment>
<evidence type="ECO:0000259" key="11">
    <source>
        <dbReference type="Pfam" id="PF00085"/>
    </source>
</evidence>
<dbReference type="GO" id="GO:0034976">
    <property type="term" value="P:response to endoplasmic reticulum stress"/>
    <property type="evidence" value="ECO:0007669"/>
    <property type="project" value="TreeGrafter"/>
</dbReference>
<evidence type="ECO:0000256" key="8">
    <source>
        <dbReference type="ARBA" id="ARBA00023284"/>
    </source>
</evidence>
<feature type="chain" id="PRO_5040789987" description="Protein disulfide-isomerase" evidence="10">
    <location>
        <begin position="20"/>
        <end position="343"/>
    </location>
</feature>
<dbReference type="GO" id="GO:0003756">
    <property type="term" value="F:protein disulfide isomerase activity"/>
    <property type="evidence" value="ECO:0007669"/>
    <property type="project" value="UniProtKB-EC"/>
</dbReference>
<sequence>MSCENALLLLLSLIPKSQALEHEWLAITVQGGSLLSVDCEAEQTICTEYEISSHPSLQLFKDGAPVTEYLGPKRASAMGNFVSRMSRPVVTAVSAETIEGFKSSDDVVFVGYISSEDETARRSFSAVAQKYYQEFTFGLVSDQEVIQAGNVEPPTVVCHIFGDGETRSSGILSGPESLEKFVPEASRRVIGELTRENRQRLLDRGWPIVYVFGETENDRAELRRTLHDFARSYYDSLTCVTVDPMEFPDLQEELGLEPGLFPSGAVHQLSKSRIYPYPRGLAIDSRSLQKWGLDVWQGRIKHWKPPGVNDMPEDTRPAKAVTRKVSMANIPGVNIRVAGRDEL</sequence>
<dbReference type="PANTHER" id="PTHR18929:SF132">
    <property type="entry name" value="PROTEIN DISULFIDE-ISOMERASE A3"/>
    <property type="match status" value="1"/>
</dbReference>
<dbReference type="EC" id="5.3.4.1" evidence="5"/>
<dbReference type="Pfam" id="PF00085">
    <property type="entry name" value="Thioredoxin"/>
    <property type="match status" value="1"/>
</dbReference>
<evidence type="ECO:0000256" key="7">
    <source>
        <dbReference type="ARBA" id="ARBA00023235"/>
    </source>
</evidence>
<accession>A0A9W8YK89</accession>
<dbReference type="PANTHER" id="PTHR18929">
    <property type="entry name" value="PROTEIN DISULFIDE ISOMERASE"/>
    <property type="match status" value="1"/>
</dbReference>
<dbReference type="CDD" id="cd02982">
    <property type="entry name" value="PDI_b'_family"/>
    <property type="match status" value="1"/>
</dbReference>
<dbReference type="Proteomes" id="UP001140453">
    <property type="component" value="Unassembled WGS sequence"/>
</dbReference>
<evidence type="ECO:0000256" key="9">
    <source>
        <dbReference type="ARBA" id="ARBA00039846"/>
    </source>
</evidence>